<dbReference type="Proteomes" id="UP000294911">
    <property type="component" value="Unassembled WGS sequence"/>
</dbReference>
<keyword evidence="2" id="KW-1185">Reference proteome</keyword>
<reference evidence="1 2" key="1">
    <citation type="submission" date="2019-03" db="EMBL/GenBank/DDBJ databases">
        <title>Genomic Encyclopedia of Type Strains, Phase IV (KMG-IV): sequencing the most valuable type-strain genomes for metagenomic binning, comparative biology and taxonomic classification.</title>
        <authorList>
            <person name="Goeker M."/>
        </authorList>
    </citation>
    <scope>NUCLEOTIDE SEQUENCE [LARGE SCALE GENOMIC DNA]</scope>
    <source>
        <strain evidence="1 2">DSM 45765</strain>
    </source>
</reference>
<gene>
    <name evidence="1" type="ORF">EV191_10616</name>
</gene>
<dbReference type="AlphaFoldDB" id="A0A4R2QQ47"/>
<protein>
    <submittedName>
        <fullName evidence="1">Uncharacterized protein</fullName>
    </submittedName>
</protein>
<proteinExistence type="predicted"/>
<accession>A0A4R2QQ47</accession>
<evidence type="ECO:0000313" key="1">
    <source>
        <dbReference type="EMBL" id="TCP51852.1"/>
    </source>
</evidence>
<sequence>MLEDRQGEVVLIDSWFGDPLVTLHGPQRAALGRYFRALHCDAGSALAEVLWLIGQGGGDQRVRRQALELFRAMGLAEPAPPAK</sequence>
<organism evidence="1 2">
    <name type="scientific">Tamaricihabitans halophyticus</name>
    <dbReference type="NCBI Taxonomy" id="1262583"/>
    <lineage>
        <taxon>Bacteria</taxon>
        <taxon>Bacillati</taxon>
        <taxon>Actinomycetota</taxon>
        <taxon>Actinomycetes</taxon>
        <taxon>Pseudonocardiales</taxon>
        <taxon>Pseudonocardiaceae</taxon>
        <taxon>Tamaricihabitans</taxon>
    </lineage>
</organism>
<comment type="caution">
    <text evidence="1">The sequence shown here is derived from an EMBL/GenBank/DDBJ whole genome shotgun (WGS) entry which is preliminary data.</text>
</comment>
<evidence type="ECO:0000313" key="2">
    <source>
        <dbReference type="Proteomes" id="UP000294911"/>
    </source>
</evidence>
<dbReference type="EMBL" id="SLXQ01000006">
    <property type="protein sequence ID" value="TCP51852.1"/>
    <property type="molecule type" value="Genomic_DNA"/>
</dbReference>
<name>A0A4R2QQ47_9PSEU</name>